<protein>
    <submittedName>
        <fullName evidence="2">Uncharacterized protein</fullName>
    </submittedName>
</protein>
<evidence type="ECO:0000256" key="1">
    <source>
        <dbReference type="SAM" id="MobiDB-lite"/>
    </source>
</evidence>
<evidence type="ECO:0000313" key="3">
    <source>
        <dbReference type="Proteomes" id="UP000722485"/>
    </source>
</evidence>
<keyword evidence="3" id="KW-1185">Reference proteome</keyword>
<dbReference type="EMBL" id="JAANBB010000043">
    <property type="protein sequence ID" value="KAF7553604.1"/>
    <property type="molecule type" value="Genomic_DNA"/>
</dbReference>
<gene>
    <name evidence="2" type="ORF">G7Z17_g3519</name>
</gene>
<proteinExistence type="predicted"/>
<comment type="caution">
    <text evidence="2">The sequence shown here is derived from an EMBL/GenBank/DDBJ whole genome shotgun (WGS) entry which is preliminary data.</text>
</comment>
<evidence type="ECO:0000313" key="2">
    <source>
        <dbReference type="EMBL" id="KAF7553604.1"/>
    </source>
</evidence>
<dbReference type="Proteomes" id="UP000722485">
    <property type="component" value="Unassembled WGS sequence"/>
</dbReference>
<accession>A0A9P5HHT0</accession>
<sequence>MRTESYQGAGRARRAFFACVGCWQLHKPQRTLGVPGRLSVVAPWGTTGHLGAPGGSWGLLVAPTSAVTVHLPGAPPHPQRPQHPQSRYRMVMLHLERASSATRAWGGGGREAGTAGGPRPEALLLAGRPPLSAQEELPRLAPGAQRVLTGAELP</sequence>
<organism evidence="2 3">
    <name type="scientific">Cylindrodendrum hubeiense</name>
    <dbReference type="NCBI Taxonomy" id="595255"/>
    <lineage>
        <taxon>Eukaryota</taxon>
        <taxon>Fungi</taxon>
        <taxon>Dikarya</taxon>
        <taxon>Ascomycota</taxon>
        <taxon>Pezizomycotina</taxon>
        <taxon>Sordariomycetes</taxon>
        <taxon>Hypocreomycetidae</taxon>
        <taxon>Hypocreales</taxon>
        <taxon>Nectriaceae</taxon>
        <taxon>Cylindrodendrum</taxon>
    </lineage>
</organism>
<feature type="region of interest" description="Disordered" evidence="1">
    <location>
        <begin position="101"/>
        <end position="154"/>
    </location>
</feature>
<reference evidence="2" key="1">
    <citation type="submission" date="2020-03" db="EMBL/GenBank/DDBJ databases">
        <title>Draft Genome Sequence of Cylindrodendrum hubeiense.</title>
        <authorList>
            <person name="Buettner E."/>
            <person name="Kellner H."/>
        </authorList>
    </citation>
    <scope>NUCLEOTIDE SEQUENCE</scope>
    <source>
        <strain evidence="2">IHI 201604</strain>
    </source>
</reference>
<feature type="compositionally biased region" description="Gly residues" evidence="1">
    <location>
        <begin position="105"/>
        <end position="116"/>
    </location>
</feature>
<name>A0A9P5HHT0_9HYPO</name>
<dbReference type="AlphaFoldDB" id="A0A9P5HHT0"/>